<evidence type="ECO:0000256" key="4">
    <source>
        <dbReference type="ARBA" id="ARBA00038381"/>
    </source>
</evidence>
<dbReference type="InterPro" id="IPR029069">
    <property type="entry name" value="HotDog_dom_sf"/>
</dbReference>
<keyword evidence="1" id="KW-0378">Hydrolase</keyword>
<evidence type="ECO:0000313" key="10">
    <source>
        <dbReference type="Proteomes" id="UP001160334"/>
    </source>
</evidence>
<comment type="catalytic activity">
    <reaction evidence="3">
        <text>a long-chain fatty acyl-CoA + H2O = a long-chain fatty acid + CoA + H(+)</text>
        <dbReference type="Rhea" id="RHEA:67680"/>
        <dbReference type="ChEBI" id="CHEBI:15377"/>
        <dbReference type="ChEBI" id="CHEBI:15378"/>
        <dbReference type="ChEBI" id="CHEBI:57287"/>
        <dbReference type="ChEBI" id="CHEBI:57560"/>
        <dbReference type="ChEBI" id="CHEBI:83139"/>
    </reaction>
</comment>
<feature type="domain" description="Thioesterase" evidence="8">
    <location>
        <begin position="72"/>
        <end position="138"/>
    </location>
</feature>
<sequence length="163" mass="17452">MRDFRRYARPLVTRIYRGVVLSNNGIPLTVEDARAHLTSQPFSVLLGARLVSFDGDGAVLEVDTRPDLLQQNGFLHGGVLAYAADNCLTYAAGTVLGPAVLTGGMTVEYVRPAQGRTLRATARVVHAGRRRAVCRCELEMVADDGSTRLCAVAQGTVLPVTVA</sequence>
<evidence type="ECO:0000256" key="5">
    <source>
        <dbReference type="ARBA" id="ARBA00038894"/>
    </source>
</evidence>
<dbReference type="EMBL" id="JARXVC010000010">
    <property type="protein sequence ID" value="MDH6282558.1"/>
    <property type="molecule type" value="Genomic_DNA"/>
</dbReference>
<evidence type="ECO:0000256" key="2">
    <source>
        <dbReference type="ARBA" id="ARBA00035880"/>
    </source>
</evidence>
<dbReference type="InterPro" id="IPR006683">
    <property type="entry name" value="Thioestr_dom"/>
</dbReference>
<organism evidence="9 10">
    <name type="scientific">Prescottella agglutinans</name>
    <dbReference type="NCBI Taxonomy" id="1644129"/>
    <lineage>
        <taxon>Bacteria</taxon>
        <taxon>Bacillati</taxon>
        <taxon>Actinomycetota</taxon>
        <taxon>Actinomycetes</taxon>
        <taxon>Mycobacteriales</taxon>
        <taxon>Nocardiaceae</taxon>
        <taxon>Prescottella</taxon>
    </lineage>
</organism>
<name>A0ABT6ME11_9NOCA</name>
<evidence type="ECO:0000256" key="1">
    <source>
        <dbReference type="ARBA" id="ARBA00022801"/>
    </source>
</evidence>
<dbReference type="Gene3D" id="3.10.129.10">
    <property type="entry name" value="Hotdog Thioesterase"/>
    <property type="match status" value="1"/>
</dbReference>
<dbReference type="PANTHER" id="PTHR43240:SF20">
    <property type="entry name" value="MEDIUM_LONG-CHAIN ACYL-COA THIOESTERASE YIGI"/>
    <property type="match status" value="1"/>
</dbReference>
<dbReference type="Pfam" id="PF03061">
    <property type="entry name" value="4HBT"/>
    <property type="match status" value="1"/>
</dbReference>
<evidence type="ECO:0000256" key="3">
    <source>
        <dbReference type="ARBA" id="ARBA00036002"/>
    </source>
</evidence>
<dbReference type="NCBIfam" id="TIGR00369">
    <property type="entry name" value="unchar_dom_1"/>
    <property type="match status" value="1"/>
</dbReference>
<dbReference type="Proteomes" id="UP001160334">
    <property type="component" value="Unassembled WGS sequence"/>
</dbReference>
<protein>
    <recommendedName>
        <fullName evidence="6">Medium/long-chain acyl-CoA thioesterase YigI</fullName>
        <ecNumber evidence="5">3.1.2.20</ecNumber>
    </recommendedName>
</protein>
<comment type="catalytic activity">
    <reaction evidence="2">
        <text>a fatty acyl-CoA + H2O = a fatty acid + CoA + H(+)</text>
        <dbReference type="Rhea" id="RHEA:16781"/>
        <dbReference type="ChEBI" id="CHEBI:15377"/>
        <dbReference type="ChEBI" id="CHEBI:15378"/>
        <dbReference type="ChEBI" id="CHEBI:28868"/>
        <dbReference type="ChEBI" id="CHEBI:57287"/>
        <dbReference type="ChEBI" id="CHEBI:77636"/>
        <dbReference type="EC" id="3.1.2.20"/>
    </reaction>
</comment>
<comment type="catalytic activity">
    <reaction evidence="7">
        <text>a medium-chain fatty acyl-CoA + H2O = a medium-chain fatty acid + CoA + H(+)</text>
        <dbReference type="Rhea" id="RHEA:68184"/>
        <dbReference type="ChEBI" id="CHEBI:15377"/>
        <dbReference type="ChEBI" id="CHEBI:15378"/>
        <dbReference type="ChEBI" id="CHEBI:57287"/>
        <dbReference type="ChEBI" id="CHEBI:59558"/>
        <dbReference type="ChEBI" id="CHEBI:90546"/>
    </reaction>
</comment>
<dbReference type="CDD" id="cd03443">
    <property type="entry name" value="PaaI_thioesterase"/>
    <property type="match status" value="1"/>
</dbReference>
<evidence type="ECO:0000256" key="6">
    <source>
        <dbReference type="ARBA" id="ARBA00040062"/>
    </source>
</evidence>
<dbReference type="EC" id="3.1.2.20" evidence="5"/>
<accession>A0ABT6ME11</accession>
<reference evidence="9 10" key="1">
    <citation type="submission" date="2023-04" db="EMBL/GenBank/DDBJ databases">
        <title>Forest soil microbial communities from Buena Vista Peninsula, Colon Province, Panama.</title>
        <authorList>
            <person name="Bouskill N."/>
        </authorList>
    </citation>
    <scope>NUCLEOTIDE SEQUENCE [LARGE SCALE GENOMIC DNA]</scope>
    <source>
        <strain evidence="9 10">CFH S0262</strain>
    </source>
</reference>
<evidence type="ECO:0000256" key="7">
    <source>
        <dbReference type="ARBA" id="ARBA00048062"/>
    </source>
</evidence>
<keyword evidence="10" id="KW-1185">Reference proteome</keyword>
<evidence type="ECO:0000259" key="8">
    <source>
        <dbReference type="Pfam" id="PF03061"/>
    </source>
</evidence>
<dbReference type="PANTHER" id="PTHR43240">
    <property type="entry name" value="1,4-DIHYDROXY-2-NAPHTHOYL-COA THIOESTERASE 1"/>
    <property type="match status" value="1"/>
</dbReference>
<dbReference type="InterPro" id="IPR003736">
    <property type="entry name" value="PAAI_dom"/>
</dbReference>
<gene>
    <name evidence="9" type="ORF">M2280_003789</name>
</gene>
<comment type="similarity">
    <text evidence="4">Belongs to the YigI thioesterase family.</text>
</comment>
<dbReference type="SUPFAM" id="SSF54637">
    <property type="entry name" value="Thioesterase/thiol ester dehydrase-isomerase"/>
    <property type="match status" value="1"/>
</dbReference>
<proteinExistence type="inferred from homology"/>
<comment type="caution">
    <text evidence="9">The sequence shown here is derived from an EMBL/GenBank/DDBJ whole genome shotgun (WGS) entry which is preliminary data.</text>
</comment>
<evidence type="ECO:0000313" key="9">
    <source>
        <dbReference type="EMBL" id="MDH6282558.1"/>
    </source>
</evidence>